<name>A0A7I7UPX7_MYCPV</name>
<keyword evidence="1" id="KW-0732">Signal</keyword>
<feature type="chain" id="PRO_5029450691" evidence="1">
    <location>
        <begin position="26"/>
        <end position="97"/>
    </location>
</feature>
<dbReference type="Proteomes" id="UP000467252">
    <property type="component" value="Chromosome"/>
</dbReference>
<evidence type="ECO:0000313" key="2">
    <source>
        <dbReference type="EMBL" id="BBY82619.1"/>
    </source>
</evidence>
<dbReference type="RefSeq" id="WP_235674627.1">
    <property type="nucleotide sequence ID" value="NZ_AP022599.1"/>
</dbReference>
<dbReference type="AlphaFoldDB" id="A0A7I7UPX7"/>
<evidence type="ECO:0000256" key="1">
    <source>
        <dbReference type="SAM" id="SignalP"/>
    </source>
</evidence>
<protein>
    <submittedName>
        <fullName evidence="2">Uncharacterized protein</fullName>
    </submittedName>
</protein>
<gene>
    <name evidence="2" type="ORF">MPUL_37770</name>
</gene>
<keyword evidence="3" id="KW-1185">Reference proteome</keyword>
<accession>A0A7I7UPX7</accession>
<sequence>MRTLGIATAAALLAATLGATAPAQAAPTGPGSAEDTIRRLETEGNRVIVNRVGAAPLSQCTVTSVTAGQDVTDRDPVGDTGSVERVRYSTVYVTVSC</sequence>
<evidence type="ECO:0000313" key="3">
    <source>
        <dbReference type="Proteomes" id="UP000467252"/>
    </source>
</evidence>
<dbReference type="EMBL" id="AP022599">
    <property type="protein sequence ID" value="BBY82619.1"/>
    <property type="molecule type" value="Genomic_DNA"/>
</dbReference>
<reference evidence="2 3" key="1">
    <citation type="journal article" date="2019" name="Emerg. Microbes Infect.">
        <title>Comprehensive subspecies identification of 175 nontuberculous mycobacteria species based on 7547 genomic profiles.</title>
        <authorList>
            <person name="Matsumoto Y."/>
            <person name="Kinjo T."/>
            <person name="Motooka D."/>
            <person name="Nabeya D."/>
            <person name="Jung N."/>
            <person name="Uechi K."/>
            <person name="Horii T."/>
            <person name="Iida T."/>
            <person name="Fujita J."/>
            <person name="Nakamura S."/>
        </authorList>
    </citation>
    <scope>NUCLEOTIDE SEQUENCE [LARGE SCALE GENOMIC DNA]</scope>
    <source>
        <strain evidence="2 3">JCM 6370</strain>
    </source>
</reference>
<organism evidence="2 3">
    <name type="scientific">Mycolicibacterium pulveris</name>
    <name type="common">Mycobacterium pulveris</name>
    <dbReference type="NCBI Taxonomy" id="36813"/>
    <lineage>
        <taxon>Bacteria</taxon>
        <taxon>Bacillati</taxon>
        <taxon>Actinomycetota</taxon>
        <taxon>Actinomycetes</taxon>
        <taxon>Mycobacteriales</taxon>
        <taxon>Mycobacteriaceae</taxon>
        <taxon>Mycolicibacterium</taxon>
    </lineage>
</organism>
<feature type="signal peptide" evidence="1">
    <location>
        <begin position="1"/>
        <end position="25"/>
    </location>
</feature>
<proteinExistence type="predicted"/>